<keyword evidence="9" id="KW-0464">Manganese</keyword>
<dbReference type="GO" id="GO:0004363">
    <property type="term" value="F:glutathione synthase activity"/>
    <property type="evidence" value="ECO:0007669"/>
    <property type="project" value="UniProtKB-UniRule"/>
</dbReference>
<dbReference type="InterPro" id="IPR013815">
    <property type="entry name" value="ATP_grasp_subdomain_1"/>
</dbReference>
<comment type="cofactor">
    <cofactor evidence="2">
        <name>Mg(2+)</name>
        <dbReference type="ChEBI" id="CHEBI:18420"/>
    </cofactor>
</comment>
<evidence type="ECO:0000256" key="3">
    <source>
        <dbReference type="ARBA" id="ARBA00022598"/>
    </source>
</evidence>
<dbReference type="Gene3D" id="3.40.50.20">
    <property type="match status" value="1"/>
</dbReference>
<dbReference type="InterPro" id="IPR011761">
    <property type="entry name" value="ATP-grasp"/>
</dbReference>
<keyword evidence="7 10" id="KW-0067">ATP-binding</keyword>
<dbReference type="GO" id="GO:0046872">
    <property type="term" value="F:metal ion binding"/>
    <property type="evidence" value="ECO:0007669"/>
    <property type="project" value="UniProtKB-KW"/>
</dbReference>
<dbReference type="Pfam" id="PF02951">
    <property type="entry name" value="GSH-S_N"/>
    <property type="match status" value="1"/>
</dbReference>
<comment type="similarity">
    <text evidence="10">Belongs to the prokaryotic GSH synthase family.</text>
</comment>
<dbReference type="Pfam" id="PF02955">
    <property type="entry name" value="GSH-S_ATP"/>
    <property type="match status" value="1"/>
</dbReference>
<evidence type="ECO:0000256" key="5">
    <source>
        <dbReference type="ARBA" id="ARBA00022723"/>
    </source>
</evidence>
<reference evidence="12 13" key="1">
    <citation type="submission" date="2015-03" db="EMBL/GenBank/DDBJ databases">
        <title>Draft genome sequences of two protease-producing strains of Arsukibacterium isolated from two cold and alkaline environments.</title>
        <authorList>
            <person name="Lylloff J.E."/>
            <person name="Skov L.B."/>
            <person name="Jepsen M."/>
            <person name="Hallin P.F."/>
            <person name="Sorensen S.J."/>
            <person name="Stougaard P."/>
            <person name="Glaring M.A."/>
        </authorList>
    </citation>
    <scope>NUCLEOTIDE SEQUENCE [LARGE SCALE GENOMIC DNA]</scope>
    <source>
        <strain evidence="12 13">GCM72</strain>
    </source>
</reference>
<gene>
    <name evidence="10" type="primary">gshB</name>
    <name evidence="12" type="ORF">WG68_16865</name>
</gene>
<dbReference type="OrthoDB" id="9785415at2"/>
<evidence type="ECO:0000256" key="4">
    <source>
        <dbReference type="ARBA" id="ARBA00022684"/>
    </source>
</evidence>
<dbReference type="STRING" id="336831.WG68_16865"/>
<name>A0A0M2V3I3_9GAMM</name>
<dbReference type="InterPro" id="IPR004215">
    <property type="entry name" value="GSHS_N"/>
</dbReference>
<comment type="cofactor">
    <cofactor evidence="1">
        <name>Mn(2+)</name>
        <dbReference type="ChEBI" id="CHEBI:29035"/>
    </cofactor>
</comment>
<protein>
    <recommendedName>
        <fullName evidence="10">Glutathione synthetase</fullName>
        <ecNumber evidence="10">6.3.2.3</ecNumber>
    </recommendedName>
    <alternativeName>
        <fullName evidence="10">GSH synthetase</fullName>
        <shortName evidence="10">GSH-S</shortName>
        <shortName evidence="10">GSHase</shortName>
    </alternativeName>
    <alternativeName>
        <fullName evidence="10">Glutathione synthase</fullName>
    </alternativeName>
</protein>
<dbReference type="PROSITE" id="PS50975">
    <property type="entry name" value="ATP_GRASP"/>
    <property type="match status" value="1"/>
</dbReference>
<comment type="caution">
    <text evidence="12">The sequence shown here is derived from an EMBL/GenBank/DDBJ whole genome shotgun (WGS) entry which is preliminary data.</text>
</comment>
<evidence type="ECO:0000259" key="11">
    <source>
        <dbReference type="PROSITE" id="PS50975"/>
    </source>
</evidence>
<dbReference type="InterPro" id="IPR006284">
    <property type="entry name" value="Glut_synth_pro"/>
</dbReference>
<dbReference type="UniPathway" id="UPA00142">
    <property type="reaction ID" value="UER00210"/>
</dbReference>
<keyword evidence="13" id="KW-1185">Reference proteome</keyword>
<keyword evidence="5" id="KW-0479">Metal-binding</keyword>
<dbReference type="Gene3D" id="3.30.1490.20">
    <property type="entry name" value="ATP-grasp fold, A domain"/>
    <property type="match status" value="1"/>
</dbReference>
<dbReference type="Gene3D" id="3.30.470.20">
    <property type="entry name" value="ATP-grasp fold, B domain"/>
    <property type="match status" value="1"/>
</dbReference>
<dbReference type="PANTHER" id="PTHR21621:SF4">
    <property type="entry name" value="GLUTATHIONE SYNTHETASE"/>
    <property type="match status" value="1"/>
</dbReference>
<evidence type="ECO:0000256" key="8">
    <source>
        <dbReference type="ARBA" id="ARBA00022842"/>
    </source>
</evidence>
<dbReference type="AlphaFoldDB" id="A0A0M2V3I3"/>
<evidence type="ECO:0000256" key="6">
    <source>
        <dbReference type="ARBA" id="ARBA00022741"/>
    </source>
</evidence>
<dbReference type="SUPFAM" id="SSF52440">
    <property type="entry name" value="PreATP-grasp domain"/>
    <property type="match status" value="1"/>
</dbReference>
<dbReference type="NCBIfam" id="NF009110">
    <property type="entry name" value="PRK12458.1"/>
    <property type="match status" value="1"/>
</dbReference>
<evidence type="ECO:0000256" key="10">
    <source>
        <dbReference type="HAMAP-Rule" id="MF_00162"/>
    </source>
</evidence>
<comment type="catalytic activity">
    <reaction evidence="10">
        <text>gamma-L-glutamyl-L-cysteine + glycine + ATP = glutathione + ADP + phosphate + H(+)</text>
        <dbReference type="Rhea" id="RHEA:13557"/>
        <dbReference type="ChEBI" id="CHEBI:15378"/>
        <dbReference type="ChEBI" id="CHEBI:30616"/>
        <dbReference type="ChEBI" id="CHEBI:43474"/>
        <dbReference type="ChEBI" id="CHEBI:57305"/>
        <dbReference type="ChEBI" id="CHEBI:57925"/>
        <dbReference type="ChEBI" id="CHEBI:58173"/>
        <dbReference type="ChEBI" id="CHEBI:456216"/>
        <dbReference type="EC" id="6.3.2.3"/>
    </reaction>
</comment>
<proteinExistence type="inferred from homology"/>
<organism evidence="12 13">
    <name type="scientific">Arsukibacterium ikkense</name>
    <dbReference type="NCBI Taxonomy" id="336831"/>
    <lineage>
        <taxon>Bacteria</taxon>
        <taxon>Pseudomonadati</taxon>
        <taxon>Pseudomonadota</taxon>
        <taxon>Gammaproteobacteria</taxon>
        <taxon>Chromatiales</taxon>
        <taxon>Chromatiaceae</taxon>
        <taxon>Arsukibacterium</taxon>
    </lineage>
</organism>
<evidence type="ECO:0000256" key="2">
    <source>
        <dbReference type="ARBA" id="ARBA00001946"/>
    </source>
</evidence>
<keyword evidence="3 10" id="KW-0436">Ligase</keyword>
<keyword evidence="8" id="KW-0460">Magnesium</keyword>
<keyword evidence="6 10" id="KW-0547">Nucleotide-binding</keyword>
<keyword evidence="4 10" id="KW-0317">Glutathione biosynthesis</keyword>
<evidence type="ECO:0000313" key="12">
    <source>
        <dbReference type="EMBL" id="KKO44195.1"/>
    </source>
</evidence>
<dbReference type="PANTHER" id="PTHR21621">
    <property type="entry name" value="RIBOSOMAL PROTEIN S6 MODIFICATION PROTEIN"/>
    <property type="match status" value="1"/>
</dbReference>
<dbReference type="InterPro" id="IPR004218">
    <property type="entry name" value="GSHS_ATP-bd"/>
</dbReference>
<dbReference type="RefSeq" id="WP_046558953.1">
    <property type="nucleotide sequence ID" value="NZ_LAHO01000019.1"/>
</dbReference>
<dbReference type="EC" id="6.3.2.3" evidence="10"/>
<evidence type="ECO:0000256" key="9">
    <source>
        <dbReference type="ARBA" id="ARBA00023211"/>
    </source>
</evidence>
<comment type="pathway">
    <text evidence="10">Sulfur metabolism; glutathione biosynthesis; glutathione from L-cysteine and L-glutamate: step 2/2.</text>
</comment>
<accession>A0A0M2V3I3</accession>
<dbReference type="GO" id="GO:0005524">
    <property type="term" value="F:ATP binding"/>
    <property type="evidence" value="ECO:0007669"/>
    <property type="project" value="UniProtKB-UniRule"/>
</dbReference>
<dbReference type="EMBL" id="LAHO01000019">
    <property type="protein sequence ID" value="KKO44195.1"/>
    <property type="molecule type" value="Genomic_DNA"/>
</dbReference>
<dbReference type="HAMAP" id="MF_00162">
    <property type="entry name" value="GSH_S"/>
    <property type="match status" value="1"/>
</dbReference>
<dbReference type="SUPFAM" id="SSF56059">
    <property type="entry name" value="Glutathione synthetase ATP-binding domain-like"/>
    <property type="match status" value="1"/>
</dbReference>
<evidence type="ECO:0000256" key="1">
    <source>
        <dbReference type="ARBA" id="ARBA00001936"/>
    </source>
</evidence>
<evidence type="ECO:0000256" key="7">
    <source>
        <dbReference type="ARBA" id="ARBA00022840"/>
    </source>
</evidence>
<dbReference type="PATRIC" id="fig|336831.14.peg.1876"/>
<feature type="domain" description="ATP-grasp" evidence="11">
    <location>
        <begin position="126"/>
        <end position="319"/>
    </location>
</feature>
<evidence type="ECO:0000313" key="13">
    <source>
        <dbReference type="Proteomes" id="UP000034228"/>
    </source>
</evidence>
<dbReference type="InterPro" id="IPR016185">
    <property type="entry name" value="PreATP-grasp_dom_sf"/>
</dbReference>
<sequence>MRICFLMYPWEKVMPDGDSTIRMIHEAVSRGHSVAITHANNLTVRDSIAQAFCKVVVKGQKISSNIASFYQKVEFNQQKLPLAAFDAIFIRLNPPLDPIVLNFLDSVREDTFIMNDLDGIRIANNKMYTASLHDPANEFIPVTHVSKNKDYLARVLAESTNDKMILKPLNGYGGKGVIVMEKSAVQSARSLLDFYIGDGDKGNYVILQEYVEGAEQGDIRILMLNGKAIGAMRRVPPADDMRSNVHAGGTVVKHQLSEQEKKLCAHIGPKLARDGLFFAGIDVINGKLIEVNVMSPGGIARINRLNKVRLQEKVIDFIENIVEAKQSVSPRKQVFQPLLAAAELQIALE</sequence>
<dbReference type="GO" id="GO:0005737">
    <property type="term" value="C:cytoplasm"/>
    <property type="evidence" value="ECO:0007669"/>
    <property type="project" value="TreeGrafter"/>
</dbReference>
<dbReference type="Proteomes" id="UP000034228">
    <property type="component" value="Unassembled WGS sequence"/>
</dbReference>